<evidence type="ECO:0000313" key="11">
    <source>
        <dbReference type="EMBL" id="TWT85355.1"/>
    </source>
</evidence>
<feature type="transmembrane region" description="Helical" evidence="10">
    <location>
        <begin position="44"/>
        <end position="69"/>
    </location>
</feature>
<dbReference type="AlphaFoldDB" id="A0A5C5ZDW5"/>
<evidence type="ECO:0000256" key="6">
    <source>
        <dbReference type="ARBA" id="ARBA00022847"/>
    </source>
</evidence>
<dbReference type="InterPro" id="IPR050277">
    <property type="entry name" value="Sodium:Solute_Symporter"/>
</dbReference>
<feature type="transmembrane region" description="Helical" evidence="10">
    <location>
        <begin position="354"/>
        <end position="373"/>
    </location>
</feature>
<dbReference type="EMBL" id="SJPO01000001">
    <property type="protein sequence ID" value="TWT85355.1"/>
    <property type="molecule type" value="Genomic_DNA"/>
</dbReference>
<dbReference type="CDD" id="cd11480">
    <property type="entry name" value="SLC5sbd_u4"/>
    <property type="match status" value="1"/>
</dbReference>
<dbReference type="OrthoDB" id="9814523at2"/>
<keyword evidence="7 10" id="KW-1133">Transmembrane helix</keyword>
<evidence type="ECO:0000256" key="4">
    <source>
        <dbReference type="ARBA" id="ARBA00022475"/>
    </source>
</evidence>
<proteinExistence type="inferred from homology"/>
<feature type="transmembrane region" description="Helical" evidence="10">
    <location>
        <begin position="449"/>
        <end position="468"/>
    </location>
</feature>
<dbReference type="PANTHER" id="PTHR48086:SF6">
    <property type="entry name" value="CATION_ACETATE SYMPORTER ACTP"/>
    <property type="match status" value="1"/>
</dbReference>
<evidence type="ECO:0000256" key="2">
    <source>
        <dbReference type="ARBA" id="ARBA00006434"/>
    </source>
</evidence>
<dbReference type="Pfam" id="PF00474">
    <property type="entry name" value="SSF"/>
    <property type="match status" value="2"/>
</dbReference>
<keyword evidence="6" id="KW-0769">Symport</keyword>
<feature type="transmembrane region" description="Helical" evidence="10">
    <location>
        <begin position="474"/>
        <end position="498"/>
    </location>
</feature>
<sequence>MGIDPAVWIFLAFVGLTLGISFYLGRQASSSQGYFAAHGQIPWFVNGVAFAGDYLSAASFLGICGLIAFKGYDGFLYSIGFLAGWIVALFVVAEPMKRLGKFTFADALNHRFDSPGIKIAAGVSTLAVSVFYLIPQMVGAGALVYPLLGWPPWAGVVVVGAVVILIVVTAGMVSTTWVQFLKGSLLVIFSAVLTVLILGRGFTVTDRPIEQQVIVRSESGVTVNGQPADEEAAAAAERPISEVVSLPDGEKSTGPLGPLEFFSTLQNSEVVLWTKDGPTSVDGVETTTYTPTKKPGADVMKPGEKFTGIRSDKLVDKLNFLSLMLALFCGTASLPHILIRYYTVRDEAAARKSTIVGIACIGFFYVLTLYLGLGAMTSGEIFNFNSNMAAPLLAKTIDPTLFAIISAIAFTTVLGTVSGLILASAGAVAHDLVETMAIEDLTDHQRVRIAKIASVVVGAIAIALGIVFETMNVGYLVGWAFSVAASANLPALVMLLFWERTTKQGIIAAILMGMVSSLAWILLSEDTFTMVYGLESGWLTPFSQPGIVTIPLGFLTLVVVSLMTPRHEDAAAA</sequence>
<dbReference type="PANTHER" id="PTHR48086">
    <property type="entry name" value="SODIUM/PROLINE SYMPORTER-RELATED"/>
    <property type="match status" value="1"/>
</dbReference>
<keyword evidence="3" id="KW-0813">Transport</keyword>
<feature type="transmembrane region" description="Helical" evidence="10">
    <location>
        <begin position="543"/>
        <end position="563"/>
    </location>
</feature>
<evidence type="ECO:0000256" key="10">
    <source>
        <dbReference type="SAM" id="Phobius"/>
    </source>
</evidence>
<keyword evidence="8 10" id="KW-0472">Membrane</keyword>
<comment type="similarity">
    <text evidence="2 9">Belongs to the sodium:solute symporter (SSF) (TC 2.A.21) family.</text>
</comment>
<keyword evidence="5 10" id="KW-0812">Transmembrane</keyword>
<accession>A0A5C5ZDW5</accession>
<evidence type="ECO:0000256" key="7">
    <source>
        <dbReference type="ARBA" id="ARBA00022989"/>
    </source>
</evidence>
<keyword evidence="12" id="KW-1185">Reference proteome</keyword>
<evidence type="ECO:0000313" key="12">
    <source>
        <dbReference type="Proteomes" id="UP000318478"/>
    </source>
</evidence>
<feature type="transmembrane region" description="Helical" evidence="10">
    <location>
        <begin position="153"/>
        <end position="173"/>
    </location>
</feature>
<dbReference type="InterPro" id="IPR038377">
    <property type="entry name" value="Na/Glc_symporter_sf"/>
</dbReference>
<dbReference type="GO" id="GO:0015123">
    <property type="term" value="F:acetate transmembrane transporter activity"/>
    <property type="evidence" value="ECO:0007669"/>
    <property type="project" value="TreeGrafter"/>
</dbReference>
<evidence type="ECO:0000256" key="1">
    <source>
        <dbReference type="ARBA" id="ARBA00004651"/>
    </source>
</evidence>
<dbReference type="Proteomes" id="UP000318478">
    <property type="component" value="Unassembled WGS sequence"/>
</dbReference>
<comment type="caution">
    <text evidence="11">The sequence shown here is derived from an EMBL/GenBank/DDBJ whole genome shotgun (WGS) entry which is preliminary data.</text>
</comment>
<feature type="transmembrane region" description="Helical" evidence="10">
    <location>
        <begin position="75"/>
        <end position="93"/>
    </location>
</feature>
<feature type="transmembrane region" description="Helical" evidence="10">
    <location>
        <begin position="6"/>
        <end position="24"/>
    </location>
</feature>
<organism evidence="11 12">
    <name type="scientific">Posidoniimonas polymericola</name>
    <dbReference type="NCBI Taxonomy" id="2528002"/>
    <lineage>
        <taxon>Bacteria</taxon>
        <taxon>Pseudomonadati</taxon>
        <taxon>Planctomycetota</taxon>
        <taxon>Planctomycetia</taxon>
        <taxon>Pirellulales</taxon>
        <taxon>Lacipirellulaceae</taxon>
        <taxon>Posidoniimonas</taxon>
    </lineage>
</organism>
<name>A0A5C5ZDW5_9BACT</name>
<dbReference type="GO" id="GO:0006847">
    <property type="term" value="P:plasma membrane acetate transport"/>
    <property type="evidence" value="ECO:0007669"/>
    <property type="project" value="TreeGrafter"/>
</dbReference>
<keyword evidence="4" id="KW-1003">Cell membrane</keyword>
<dbReference type="GO" id="GO:0005886">
    <property type="term" value="C:plasma membrane"/>
    <property type="evidence" value="ECO:0007669"/>
    <property type="project" value="UniProtKB-SubCell"/>
</dbReference>
<evidence type="ECO:0000256" key="9">
    <source>
        <dbReference type="RuleBase" id="RU362091"/>
    </source>
</evidence>
<gene>
    <name evidence="11" type="primary">actP</name>
    <name evidence="11" type="ORF">Pla123a_01620</name>
</gene>
<protein>
    <submittedName>
        <fullName evidence="11">Cation/acetate symporter ActP</fullName>
    </submittedName>
</protein>
<comment type="subcellular location">
    <subcellularLocation>
        <location evidence="1">Cell membrane</location>
        <topology evidence="1">Multi-pass membrane protein</topology>
    </subcellularLocation>
</comment>
<evidence type="ECO:0000256" key="3">
    <source>
        <dbReference type="ARBA" id="ARBA00022448"/>
    </source>
</evidence>
<dbReference type="GO" id="GO:0015293">
    <property type="term" value="F:symporter activity"/>
    <property type="evidence" value="ECO:0007669"/>
    <property type="project" value="UniProtKB-KW"/>
</dbReference>
<dbReference type="Gene3D" id="1.20.1730.10">
    <property type="entry name" value="Sodium/glucose cotransporter"/>
    <property type="match status" value="2"/>
</dbReference>
<evidence type="ECO:0000256" key="8">
    <source>
        <dbReference type="ARBA" id="ARBA00023136"/>
    </source>
</evidence>
<reference evidence="11 12" key="1">
    <citation type="submission" date="2019-02" db="EMBL/GenBank/DDBJ databases">
        <title>Deep-cultivation of Planctomycetes and their phenomic and genomic characterization uncovers novel biology.</title>
        <authorList>
            <person name="Wiegand S."/>
            <person name="Jogler M."/>
            <person name="Boedeker C."/>
            <person name="Pinto D."/>
            <person name="Vollmers J."/>
            <person name="Rivas-Marin E."/>
            <person name="Kohn T."/>
            <person name="Peeters S.H."/>
            <person name="Heuer A."/>
            <person name="Rast P."/>
            <person name="Oberbeckmann S."/>
            <person name="Bunk B."/>
            <person name="Jeske O."/>
            <person name="Meyerdierks A."/>
            <person name="Storesund J.E."/>
            <person name="Kallscheuer N."/>
            <person name="Luecker S."/>
            <person name="Lage O.M."/>
            <person name="Pohl T."/>
            <person name="Merkel B.J."/>
            <person name="Hornburger P."/>
            <person name="Mueller R.-W."/>
            <person name="Bruemmer F."/>
            <person name="Labrenz M."/>
            <person name="Spormann A.M."/>
            <person name="Op Den Camp H."/>
            <person name="Overmann J."/>
            <person name="Amann R."/>
            <person name="Jetten M.S.M."/>
            <person name="Mascher T."/>
            <person name="Medema M.H."/>
            <person name="Devos D.P."/>
            <person name="Kaster A.-K."/>
            <person name="Ovreas L."/>
            <person name="Rohde M."/>
            <person name="Galperin M.Y."/>
            <person name="Jogler C."/>
        </authorList>
    </citation>
    <scope>NUCLEOTIDE SEQUENCE [LARGE SCALE GENOMIC DNA]</scope>
    <source>
        <strain evidence="11 12">Pla123a</strain>
    </source>
</reference>
<feature type="transmembrane region" description="Helical" evidence="10">
    <location>
        <begin position="119"/>
        <end position="147"/>
    </location>
</feature>
<feature type="transmembrane region" description="Helical" evidence="10">
    <location>
        <begin position="320"/>
        <end position="342"/>
    </location>
</feature>
<feature type="transmembrane region" description="Helical" evidence="10">
    <location>
        <begin position="401"/>
        <end position="428"/>
    </location>
</feature>
<feature type="transmembrane region" description="Helical" evidence="10">
    <location>
        <begin position="505"/>
        <end position="523"/>
    </location>
</feature>
<dbReference type="PROSITE" id="PS50283">
    <property type="entry name" value="NA_SOLUT_SYMP_3"/>
    <property type="match status" value="1"/>
</dbReference>
<feature type="transmembrane region" description="Helical" evidence="10">
    <location>
        <begin position="185"/>
        <end position="203"/>
    </location>
</feature>
<dbReference type="InterPro" id="IPR001734">
    <property type="entry name" value="Na/solute_symporter"/>
</dbReference>
<dbReference type="RefSeq" id="WP_146583624.1">
    <property type="nucleotide sequence ID" value="NZ_SJPO01000001.1"/>
</dbReference>
<evidence type="ECO:0000256" key="5">
    <source>
        <dbReference type="ARBA" id="ARBA00022692"/>
    </source>
</evidence>